<gene>
    <name evidence="4" type="ORF">H6A12_11235</name>
</gene>
<feature type="transmembrane region" description="Helical" evidence="2">
    <location>
        <begin position="7"/>
        <end position="30"/>
    </location>
</feature>
<keyword evidence="5" id="KW-1185">Reference proteome</keyword>
<dbReference type="Pfam" id="PF03572">
    <property type="entry name" value="Peptidase_S41"/>
    <property type="match status" value="1"/>
</dbReference>
<feature type="domain" description="PDZ" evidence="3">
    <location>
        <begin position="98"/>
        <end position="180"/>
    </location>
</feature>
<dbReference type="EMBL" id="JACJKY010000024">
    <property type="protein sequence ID" value="MBM6921722.1"/>
    <property type="molecule type" value="Genomic_DNA"/>
</dbReference>
<evidence type="ECO:0000259" key="3">
    <source>
        <dbReference type="PROSITE" id="PS50106"/>
    </source>
</evidence>
<dbReference type="CDD" id="cd06782">
    <property type="entry name" value="cpPDZ_CPP-like"/>
    <property type="match status" value="1"/>
</dbReference>
<dbReference type="SUPFAM" id="SSF50156">
    <property type="entry name" value="PDZ domain-like"/>
    <property type="match status" value="1"/>
</dbReference>
<feature type="compositionally biased region" description="Low complexity" evidence="1">
    <location>
        <begin position="414"/>
        <end position="431"/>
    </location>
</feature>
<evidence type="ECO:0000313" key="4">
    <source>
        <dbReference type="EMBL" id="MBM6921722.1"/>
    </source>
</evidence>
<dbReference type="InterPro" id="IPR041489">
    <property type="entry name" value="PDZ_6"/>
</dbReference>
<reference evidence="4" key="1">
    <citation type="submission" date="2020-08" db="EMBL/GenBank/DDBJ databases">
        <authorList>
            <person name="Cejkova D."/>
            <person name="Kubasova T."/>
            <person name="Jahodarova E."/>
            <person name="Rychlik I."/>
        </authorList>
    </citation>
    <scope>NUCLEOTIDE SEQUENCE</scope>
    <source>
        <strain evidence="4">An559</strain>
    </source>
</reference>
<organism evidence="4 5">
    <name type="scientific">Merdimmobilis hominis</name>
    <dbReference type="NCBI Taxonomy" id="2897707"/>
    <lineage>
        <taxon>Bacteria</taxon>
        <taxon>Bacillati</taxon>
        <taxon>Bacillota</taxon>
        <taxon>Clostridia</taxon>
        <taxon>Eubacteriales</taxon>
        <taxon>Oscillospiraceae</taxon>
        <taxon>Merdimmobilis</taxon>
    </lineage>
</organism>
<evidence type="ECO:0000256" key="1">
    <source>
        <dbReference type="SAM" id="MobiDB-lite"/>
    </source>
</evidence>
<dbReference type="InterPro" id="IPR029045">
    <property type="entry name" value="ClpP/crotonase-like_dom_sf"/>
</dbReference>
<dbReference type="GO" id="GO:0008236">
    <property type="term" value="F:serine-type peptidase activity"/>
    <property type="evidence" value="ECO:0007669"/>
    <property type="project" value="InterPro"/>
</dbReference>
<dbReference type="Gene3D" id="2.30.42.10">
    <property type="match status" value="1"/>
</dbReference>
<keyword evidence="2" id="KW-1133">Transmembrane helix</keyword>
<dbReference type="Gene3D" id="3.30.750.44">
    <property type="match status" value="1"/>
</dbReference>
<protein>
    <submittedName>
        <fullName evidence="4">PDZ domain-containing protein</fullName>
    </submittedName>
</protein>
<keyword evidence="2" id="KW-0812">Transmembrane</keyword>
<accession>A0A938X747</accession>
<dbReference type="Gene3D" id="3.90.226.10">
    <property type="entry name" value="2-enoyl-CoA Hydratase, Chain A, domain 1"/>
    <property type="match status" value="1"/>
</dbReference>
<sequence length="431" mass="46710">MNKKISLGAAITFMVVIAGITFCITMMVALSHFNNMVHNVNEREAMYNKLSNIDNEVRQNYAGVGNIDEEYLNNLIAAGYIRGIGDSYASYYTKAEYEAMLQEEKGELVSIGVQTYQDQTGYLGVLSVEAGSAAEQNGIQRGDLIISVDGTDLKTLSYTQAVQLLKGKIGTKCTVVYRRDGVDTTKELQRVALTPTYVESRVIDDLGYVQIRAFNSEAVAQFKTAVEKVMKSNITGIILDVRGNNSMSIDAANEMLNVLLPSHDLGYIVGKSGEMELSGTSDSYYINLPMTVLVDGGTGCAAEYFAAIMRETSETKLIGSQTMGKSAIQEVRPLTDGSAISITVSHFLTSTQLDIEGVGLKADYDITFSAEQMQNPASVTDQTDPHIHKAQEVLHSQTEDNTQTAESSEESVSSEESAAAESSQESSQAAE</sequence>
<dbReference type="Proteomes" id="UP000774750">
    <property type="component" value="Unassembled WGS sequence"/>
</dbReference>
<dbReference type="PANTHER" id="PTHR32060">
    <property type="entry name" value="TAIL-SPECIFIC PROTEASE"/>
    <property type="match status" value="1"/>
</dbReference>
<feature type="compositionally biased region" description="Polar residues" evidence="1">
    <location>
        <begin position="394"/>
        <end position="404"/>
    </location>
</feature>
<dbReference type="SMART" id="SM00245">
    <property type="entry name" value="TSPc"/>
    <property type="match status" value="1"/>
</dbReference>
<name>A0A938X747_9FIRM</name>
<dbReference type="GO" id="GO:0006508">
    <property type="term" value="P:proteolysis"/>
    <property type="evidence" value="ECO:0007669"/>
    <property type="project" value="InterPro"/>
</dbReference>
<dbReference type="InterPro" id="IPR036034">
    <property type="entry name" value="PDZ_sf"/>
</dbReference>
<dbReference type="SMART" id="SM00228">
    <property type="entry name" value="PDZ"/>
    <property type="match status" value="1"/>
</dbReference>
<keyword evidence="2" id="KW-0472">Membrane</keyword>
<dbReference type="InterPro" id="IPR005151">
    <property type="entry name" value="Tail-specific_protease"/>
</dbReference>
<dbReference type="RefSeq" id="WP_204447916.1">
    <property type="nucleotide sequence ID" value="NZ_JACJKY010000024.1"/>
</dbReference>
<evidence type="ECO:0000313" key="5">
    <source>
        <dbReference type="Proteomes" id="UP000774750"/>
    </source>
</evidence>
<evidence type="ECO:0000256" key="2">
    <source>
        <dbReference type="SAM" id="Phobius"/>
    </source>
</evidence>
<feature type="region of interest" description="Disordered" evidence="1">
    <location>
        <begin position="388"/>
        <end position="431"/>
    </location>
</feature>
<reference evidence="4" key="2">
    <citation type="journal article" date="2021" name="Sci. Rep.">
        <title>The distribution of antibiotic resistance genes in chicken gut microbiota commensals.</title>
        <authorList>
            <person name="Juricova H."/>
            <person name="Matiasovicova J."/>
            <person name="Kubasova T."/>
            <person name="Cejkova D."/>
            <person name="Rychlik I."/>
        </authorList>
    </citation>
    <scope>NUCLEOTIDE SEQUENCE</scope>
    <source>
        <strain evidence="4">An559</strain>
    </source>
</reference>
<comment type="caution">
    <text evidence="4">The sequence shown here is derived from an EMBL/GenBank/DDBJ whole genome shotgun (WGS) entry which is preliminary data.</text>
</comment>
<dbReference type="InterPro" id="IPR001478">
    <property type="entry name" value="PDZ"/>
</dbReference>
<proteinExistence type="predicted"/>
<dbReference type="Pfam" id="PF17820">
    <property type="entry name" value="PDZ_6"/>
    <property type="match status" value="1"/>
</dbReference>
<dbReference type="SUPFAM" id="SSF52096">
    <property type="entry name" value="ClpP/crotonase"/>
    <property type="match status" value="1"/>
</dbReference>
<dbReference type="PROSITE" id="PS50106">
    <property type="entry name" value="PDZ"/>
    <property type="match status" value="1"/>
</dbReference>
<dbReference type="GO" id="GO:0004175">
    <property type="term" value="F:endopeptidase activity"/>
    <property type="evidence" value="ECO:0007669"/>
    <property type="project" value="TreeGrafter"/>
</dbReference>
<dbReference type="PANTHER" id="PTHR32060:SF22">
    <property type="entry name" value="CARBOXYL-TERMINAL-PROCESSING PEPTIDASE 3, CHLOROPLASTIC"/>
    <property type="match status" value="1"/>
</dbReference>
<dbReference type="AlphaFoldDB" id="A0A938X747"/>